<reference evidence="2 3" key="1">
    <citation type="journal article" date="2015" name="Int. J. Syst. Evol. Microbiol.">
        <title>Sporolactobacillus shoreae sp. nov. and Sporolactobacillus spathodeae sp. nov., two spore-forming lactic acid bacteria isolated from tree barks in Thailand.</title>
        <authorList>
            <person name="Thamacharoensuk T."/>
            <person name="Kitahara M."/>
            <person name="Ohkuma M."/>
            <person name="Thongchul N."/>
            <person name="Tanasupawat S."/>
        </authorList>
    </citation>
    <scope>NUCLEOTIDE SEQUENCE [LARGE SCALE GENOMIC DNA]</scope>
    <source>
        <strain evidence="2 3">BK92</strain>
    </source>
</reference>
<sequence>MKKIHVIVATGMWGQDALRYRRHRLADFLQKQPDTREVIWVCPTPDSQPTGFSILKNGVCQYVVQDLLPNRMFRFGRFVDLFYRLKLRTLLSKLFSMSGQSEFYLWYTCPEFPLLSELFPWDKVVYDCSDLWAAPIGGRVSPAYLMREWVVSRAEQRIINRADLIFCTSDYLHEQVMKKVQIDKCSRIFTMENGVEYDLFTGNKQALNVLPENFSGTVLGYIGGIKPKLDFRLIRAAAAKKKDWLFLFVGPDGTGQDPAFHELLYEKNVLWIGSVPPAEVPEYMNLVDIGIMPYKPSPYNQAVFPLKLFEFLAAGKPAVGVNLPSTQKYNEEGVYASLATDDPDVFVRECQQMEQLENHEDLQSRRRDRARAKDWDAIFDEMLDRVAGDSEYETITSAGSMR</sequence>
<organism evidence="2 3">
    <name type="scientific">Sporolactobacillus shoreae</name>
    <dbReference type="NCBI Taxonomy" id="1465501"/>
    <lineage>
        <taxon>Bacteria</taxon>
        <taxon>Bacillati</taxon>
        <taxon>Bacillota</taxon>
        <taxon>Bacilli</taxon>
        <taxon>Bacillales</taxon>
        <taxon>Sporolactobacillaceae</taxon>
        <taxon>Sporolactobacillus</taxon>
    </lineage>
</organism>
<name>A0A4Z0GQ69_9BACL</name>
<dbReference type="PANTHER" id="PTHR46401:SF2">
    <property type="entry name" value="GLYCOSYLTRANSFERASE WBBK-RELATED"/>
    <property type="match status" value="1"/>
</dbReference>
<accession>A0A4Z0GQ69</accession>
<dbReference type="Pfam" id="PF13692">
    <property type="entry name" value="Glyco_trans_1_4"/>
    <property type="match status" value="1"/>
</dbReference>
<dbReference type="GO" id="GO:0009103">
    <property type="term" value="P:lipopolysaccharide biosynthetic process"/>
    <property type="evidence" value="ECO:0007669"/>
    <property type="project" value="TreeGrafter"/>
</dbReference>
<comment type="caution">
    <text evidence="2">The sequence shown here is derived from an EMBL/GenBank/DDBJ whole genome shotgun (WGS) entry which is preliminary data.</text>
</comment>
<proteinExistence type="predicted"/>
<dbReference type="GO" id="GO:0016757">
    <property type="term" value="F:glycosyltransferase activity"/>
    <property type="evidence" value="ECO:0007669"/>
    <property type="project" value="TreeGrafter"/>
</dbReference>
<protein>
    <submittedName>
        <fullName evidence="2">Glycosyltransferase family 1 protein</fullName>
    </submittedName>
</protein>
<dbReference type="AlphaFoldDB" id="A0A4Z0GQ69"/>
<keyword evidence="1 2" id="KW-0808">Transferase</keyword>
<gene>
    <name evidence="2" type="ORF">E4665_08065</name>
</gene>
<dbReference type="SUPFAM" id="SSF53756">
    <property type="entry name" value="UDP-Glycosyltransferase/glycogen phosphorylase"/>
    <property type="match status" value="1"/>
</dbReference>
<dbReference type="Gene3D" id="3.40.50.2000">
    <property type="entry name" value="Glycogen Phosphorylase B"/>
    <property type="match status" value="1"/>
</dbReference>
<dbReference type="OrthoDB" id="9816564at2"/>
<keyword evidence="3" id="KW-1185">Reference proteome</keyword>
<dbReference type="EMBL" id="SRJD01000007">
    <property type="protein sequence ID" value="TGA98468.1"/>
    <property type="molecule type" value="Genomic_DNA"/>
</dbReference>
<evidence type="ECO:0000313" key="2">
    <source>
        <dbReference type="EMBL" id="TGA98468.1"/>
    </source>
</evidence>
<dbReference type="PANTHER" id="PTHR46401">
    <property type="entry name" value="GLYCOSYLTRANSFERASE WBBK-RELATED"/>
    <property type="match status" value="1"/>
</dbReference>
<evidence type="ECO:0000256" key="1">
    <source>
        <dbReference type="ARBA" id="ARBA00022679"/>
    </source>
</evidence>
<dbReference type="NCBIfam" id="NF047676">
    <property type="entry name" value="TeichurnBiosyTuaH"/>
    <property type="match status" value="1"/>
</dbReference>
<dbReference type="Proteomes" id="UP000298347">
    <property type="component" value="Unassembled WGS sequence"/>
</dbReference>
<dbReference type="Gene3D" id="3.40.50.11010">
    <property type="match status" value="1"/>
</dbReference>
<evidence type="ECO:0000313" key="3">
    <source>
        <dbReference type="Proteomes" id="UP000298347"/>
    </source>
</evidence>
<dbReference type="RefSeq" id="WP_135348278.1">
    <property type="nucleotide sequence ID" value="NZ_SRJD01000007.1"/>
</dbReference>